<dbReference type="Pfam" id="PF16876">
    <property type="entry name" value="Lipin_mid"/>
    <property type="match status" value="1"/>
</dbReference>
<dbReference type="GO" id="GO:0005829">
    <property type="term" value="C:cytosol"/>
    <property type="evidence" value="ECO:0007669"/>
    <property type="project" value="Ensembl"/>
</dbReference>
<dbReference type="EMBL" id="ADFV01073252">
    <property type="status" value="NOT_ANNOTATED_CDS"/>
    <property type="molecule type" value="Genomic_DNA"/>
</dbReference>
<dbReference type="GO" id="GO:0046337">
    <property type="term" value="P:phosphatidylethanolamine metabolic process"/>
    <property type="evidence" value="ECO:0007669"/>
    <property type="project" value="Ensembl"/>
</dbReference>
<feature type="compositionally biased region" description="Polar residues" evidence="6">
    <location>
        <begin position="455"/>
        <end position="464"/>
    </location>
</feature>
<dbReference type="InterPro" id="IPR031703">
    <property type="entry name" value="Lipin_mid"/>
</dbReference>
<feature type="region of interest" description="Disordered" evidence="6">
    <location>
        <begin position="307"/>
        <end position="385"/>
    </location>
</feature>
<reference evidence="8" key="3">
    <citation type="submission" date="2025-09" db="UniProtKB">
        <authorList>
            <consortium name="Ensembl"/>
        </authorList>
    </citation>
    <scope>IDENTIFICATION</scope>
</reference>
<evidence type="ECO:0000256" key="6">
    <source>
        <dbReference type="SAM" id="MobiDB-lite"/>
    </source>
</evidence>
<evidence type="ECO:0000256" key="3">
    <source>
        <dbReference type="ARBA" id="ARBA00005476"/>
    </source>
</evidence>
<keyword evidence="5" id="KW-0378">Hydrolase</keyword>
<feature type="compositionally biased region" description="Low complexity" evidence="6">
    <location>
        <begin position="526"/>
        <end position="541"/>
    </location>
</feature>
<reference evidence="8" key="2">
    <citation type="submission" date="2025-08" db="UniProtKB">
        <authorList>
            <consortium name="Ensembl"/>
        </authorList>
    </citation>
    <scope>IDENTIFICATION</scope>
</reference>
<dbReference type="InParanoid" id="A0A2I3GDJ6"/>
<feature type="region of interest" description="Disordered" evidence="6">
    <location>
        <begin position="651"/>
        <end position="700"/>
    </location>
</feature>
<feature type="compositionally biased region" description="Polar residues" evidence="6">
    <location>
        <begin position="516"/>
        <end position="525"/>
    </location>
</feature>
<protein>
    <recommendedName>
        <fullName evidence="4">phosphatidate phosphatase</fullName>
        <ecNumber evidence="4">3.1.3.4</ecNumber>
    </recommendedName>
</protein>
<dbReference type="GO" id="GO:0005634">
    <property type="term" value="C:nucleus"/>
    <property type="evidence" value="ECO:0007669"/>
    <property type="project" value="TreeGrafter"/>
</dbReference>
<dbReference type="GO" id="GO:0032869">
    <property type="term" value="P:cellular response to insulin stimulus"/>
    <property type="evidence" value="ECO:0007669"/>
    <property type="project" value="TreeGrafter"/>
</dbReference>
<dbReference type="Proteomes" id="UP000001073">
    <property type="component" value="Chromosome 19"/>
</dbReference>
<evidence type="ECO:0000259" key="7">
    <source>
        <dbReference type="SMART" id="SM00775"/>
    </source>
</evidence>
<feature type="compositionally biased region" description="Basic and acidic residues" evidence="6">
    <location>
        <begin position="679"/>
        <end position="692"/>
    </location>
</feature>
<evidence type="ECO:0000256" key="4">
    <source>
        <dbReference type="ARBA" id="ARBA00012638"/>
    </source>
</evidence>
<dbReference type="EMBL" id="ADFV01073250">
    <property type="status" value="NOT_ANNOTATED_CDS"/>
    <property type="molecule type" value="Genomic_DNA"/>
</dbReference>
<dbReference type="GO" id="GO:0005783">
    <property type="term" value="C:endoplasmic reticulum"/>
    <property type="evidence" value="ECO:0007669"/>
    <property type="project" value="Ensembl"/>
</dbReference>
<dbReference type="GO" id="GO:0005741">
    <property type="term" value="C:mitochondrial outer membrane"/>
    <property type="evidence" value="ECO:0007669"/>
    <property type="project" value="TreeGrafter"/>
</dbReference>
<dbReference type="GeneTree" id="ENSGT00940000157219"/>
<name>A0A2I3GDJ6_NOMLE</name>
<dbReference type="InterPro" id="IPR036412">
    <property type="entry name" value="HAD-like_sf"/>
</dbReference>
<dbReference type="STRING" id="61853.ENSNLEP00000029380"/>
<dbReference type="SMART" id="SM00775">
    <property type="entry name" value="LNS2"/>
    <property type="match status" value="1"/>
</dbReference>
<dbReference type="InterPro" id="IPR007651">
    <property type="entry name" value="Lipin_N"/>
</dbReference>
<dbReference type="InterPro" id="IPR031315">
    <property type="entry name" value="LNS2/PITP"/>
</dbReference>
<feature type="region of interest" description="Disordered" evidence="6">
    <location>
        <begin position="1"/>
        <end position="22"/>
    </location>
</feature>
<feature type="compositionally biased region" description="Polar residues" evidence="6">
    <location>
        <begin position="7"/>
        <end position="22"/>
    </location>
</feature>
<feature type="region of interest" description="Disordered" evidence="6">
    <location>
        <begin position="453"/>
        <end position="477"/>
    </location>
</feature>
<feature type="region of interest" description="Disordered" evidence="6">
    <location>
        <begin position="506"/>
        <end position="541"/>
    </location>
</feature>
<dbReference type="PANTHER" id="PTHR12181">
    <property type="entry name" value="LIPIN"/>
    <property type="match status" value="1"/>
</dbReference>
<reference evidence="8 9" key="1">
    <citation type="submission" date="2012-10" db="EMBL/GenBank/DDBJ databases">
        <authorList>
            <consortium name="Gibbon Genome Sequencing Consortium"/>
        </authorList>
    </citation>
    <scope>NUCLEOTIDE SEQUENCE [LARGE SCALE GENOMIC DNA]</scope>
</reference>
<dbReference type="EMBL" id="ADFV01073245">
    <property type="status" value="NOT_ANNOTATED_CDS"/>
    <property type="molecule type" value="Genomic_DNA"/>
</dbReference>
<comment type="similarity">
    <text evidence="3">Belongs to the lipin family.</text>
</comment>
<dbReference type="EMBL" id="ADFV01073247">
    <property type="status" value="NOT_ANNOTATED_CDS"/>
    <property type="molecule type" value="Genomic_DNA"/>
</dbReference>
<dbReference type="GO" id="GO:0045944">
    <property type="term" value="P:positive regulation of transcription by RNA polymerase II"/>
    <property type="evidence" value="ECO:0007669"/>
    <property type="project" value="TreeGrafter"/>
</dbReference>
<dbReference type="PANTHER" id="PTHR12181:SF10">
    <property type="entry name" value="PHOSPHATIDATE PHOSPHATASE LPIN1"/>
    <property type="match status" value="1"/>
</dbReference>
<feature type="compositionally biased region" description="Basic residues" evidence="6">
    <location>
        <begin position="201"/>
        <end position="210"/>
    </location>
</feature>
<dbReference type="EMBL" id="ADFV01073246">
    <property type="status" value="NOT_ANNOTATED_CDS"/>
    <property type="molecule type" value="Genomic_DNA"/>
</dbReference>
<sequence length="975" mass="107967">MGDQDGIRSSSWETSQGKSSPDSAWSWIPIMRDPGWIRNVWSSNINAQTMNYVGQLAGQVFVTVKELYKGLNPATLSGCIDIIVIRQPNGNLQCSPFHVRFGKMGVLRSREKVVDIEINGESVDLHMKLGDNGEAFFVQETDNDQEVIPMHLATSPILSEGASRMECQLKRGSVDRMRGLDPGTPAQVIAPSETLSSSSVVKKRRKRRRKSQLDSLKRDDNMNTSEDEDMFPIEMSSDEAMELLESSRTLPNDIPPFQDDIPKENLSPDVIYPQSASYPNSDREWSPTPSSLVDCKRTAPHLAVAAEGGLSSSCPPQSSLFHPSESPSGSRPSTPKSDSELVSKSTDRTGQKNPEMLWLWGELPQAAKSSSPHKMKESSPLSSRKICDKSHFQAIHSETSDTFSDQSPTLVEGALLDQNKPQTEMQFVNEEDLETLGAAAPLLPMIEELKPPSANVVQTANKMDSPSRKKDKRSRHLGADGVYLDDLTDMDPEVAALYFPKNGDPSGLAKHASDNGARSANQSPQSVGSSGVDSGVESTSDGLRDLPSIAISLCGGLSDHREITKDAFLEQAVSYQQFVDNPAIIDDPNLVVKIGSKYYNWTTAAPLLLAMQAFQKPLPKATVESIMRDKMPKKGGRWWFSWRGRNTTIKEESKPEQCLAGKGHSTGEQPPQLSMATRVKHESSSSDEERAAAKPSNTGHLPLLPNVSYKKTLRLTSEQLKSLKLKNGPNDVVFSVTTQYQGTCRCEGTIYLWNWDDKVIISDIDGTITRSDTLGHILPTLGKDWTHQGIAKLYHKVSQNGYKFLYCSARAIGMADMTRGYLHWVNERGTVLPQGPLLLSPSSLFSALHREVIEKKPEKFKVQCLTDIKNLFFPNTEPFYAAFGNRPADVYSYKQVGVSLNRIFTVNPKGELVQEHAKTNISSYVRLCEVVDHVFPLLKRSHSSDFPCSDTFSNFTFWREPLPPFENQDIHSASA</sequence>
<feature type="compositionally biased region" description="Basic and acidic residues" evidence="6">
    <location>
        <begin position="211"/>
        <end position="221"/>
    </location>
</feature>
<dbReference type="OMA" id="XIKHESS"/>
<feature type="region of interest" description="Disordered" evidence="6">
    <location>
        <begin position="249"/>
        <end position="292"/>
    </location>
</feature>
<dbReference type="GO" id="GO:0019432">
    <property type="term" value="P:triglyceride biosynthetic process"/>
    <property type="evidence" value="ECO:0007669"/>
    <property type="project" value="Ensembl"/>
</dbReference>
<dbReference type="EC" id="3.1.3.4" evidence="4"/>
<evidence type="ECO:0000313" key="8">
    <source>
        <dbReference type="Ensembl" id="ENSNLEP00000029380.1"/>
    </source>
</evidence>
<comment type="cofactor">
    <cofactor evidence="2">
        <name>Mg(2+)</name>
        <dbReference type="ChEBI" id="CHEBI:18420"/>
    </cofactor>
</comment>
<dbReference type="AlphaFoldDB" id="A0A2I3GDJ6"/>
<dbReference type="EMBL" id="ADFV01073244">
    <property type="status" value="NOT_ANNOTATED_CDS"/>
    <property type="molecule type" value="Genomic_DNA"/>
</dbReference>
<organism evidence="8 9">
    <name type="scientific">Nomascus leucogenys</name>
    <name type="common">Northern white-cheeked gibbon</name>
    <name type="synonym">Hylobates leucogenys</name>
    <dbReference type="NCBI Taxonomy" id="61853"/>
    <lineage>
        <taxon>Eukaryota</taxon>
        <taxon>Metazoa</taxon>
        <taxon>Chordata</taxon>
        <taxon>Craniata</taxon>
        <taxon>Vertebrata</taxon>
        <taxon>Euteleostomi</taxon>
        <taxon>Mammalia</taxon>
        <taxon>Eutheria</taxon>
        <taxon>Euarchontoglires</taxon>
        <taxon>Primates</taxon>
        <taxon>Haplorrhini</taxon>
        <taxon>Catarrhini</taxon>
        <taxon>Hylobatidae</taxon>
        <taxon>Nomascus</taxon>
    </lineage>
</organism>
<feature type="domain" description="LNS2/PITP" evidence="7">
    <location>
        <begin position="759"/>
        <end position="915"/>
    </location>
</feature>
<dbReference type="GO" id="GO:0003713">
    <property type="term" value="F:transcription coactivator activity"/>
    <property type="evidence" value="ECO:0007669"/>
    <property type="project" value="TreeGrafter"/>
</dbReference>
<dbReference type="Pfam" id="PF08235">
    <property type="entry name" value="LNS2"/>
    <property type="match status" value="1"/>
</dbReference>
<proteinExistence type="inferred from homology"/>
<dbReference type="Pfam" id="PF04571">
    <property type="entry name" value="Lipin_N"/>
    <property type="match status" value="1"/>
</dbReference>
<accession>A0A2I3GDJ6</accession>
<dbReference type="GO" id="GO:0008195">
    <property type="term" value="F:phosphatidate phosphatase activity"/>
    <property type="evidence" value="ECO:0007669"/>
    <property type="project" value="UniProtKB-EC"/>
</dbReference>
<dbReference type="InterPro" id="IPR026058">
    <property type="entry name" value="LIPIN"/>
</dbReference>
<dbReference type="EMBL" id="ADFV01073248">
    <property type="status" value="NOT_ANNOTATED_CDS"/>
    <property type="molecule type" value="Genomic_DNA"/>
</dbReference>
<dbReference type="InterPro" id="IPR013209">
    <property type="entry name" value="LNS2"/>
</dbReference>
<evidence type="ECO:0000256" key="5">
    <source>
        <dbReference type="ARBA" id="ARBA00022801"/>
    </source>
</evidence>
<dbReference type="FunCoup" id="A0A2I3GDJ6">
    <property type="interactions" value="2519"/>
</dbReference>
<dbReference type="Ensembl" id="ENSNLET00000039286.1">
    <property type="protein sequence ID" value="ENSNLEP00000029380.1"/>
    <property type="gene ID" value="ENSNLEG00000014196.3"/>
</dbReference>
<feature type="compositionally biased region" description="Basic and acidic residues" evidence="6">
    <location>
        <begin position="337"/>
        <end position="350"/>
    </location>
</feature>
<evidence type="ECO:0000256" key="2">
    <source>
        <dbReference type="ARBA" id="ARBA00001946"/>
    </source>
</evidence>
<evidence type="ECO:0000256" key="1">
    <source>
        <dbReference type="ARBA" id="ARBA00001180"/>
    </source>
</evidence>
<dbReference type="EMBL" id="ADFV01073253">
    <property type="status" value="NOT_ANNOTATED_CDS"/>
    <property type="molecule type" value="Genomic_DNA"/>
</dbReference>
<feature type="compositionally biased region" description="Polar residues" evidence="6">
    <location>
        <begin position="666"/>
        <end position="675"/>
    </location>
</feature>
<dbReference type="SUPFAM" id="SSF56784">
    <property type="entry name" value="HAD-like"/>
    <property type="match status" value="1"/>
</dbReference>
<dbReference type="EMBL" id="ADFV01073249">
    <property type="status" value="NOT_ANNOTATED_CDS"/>
    <property type="molecule type" value="Genomic_DNA"/>
</dbReference>
<dbReference type="GO" id="GO:0009062">
    <property type="term" value="P:fatty acid catabolic process"/>
    <property type="evidence" value="ECO:0007669"/>
    <property type="project" value="TreeGrafter"/>
</dbReference>
<feature type="region of interest" description="Disordered" evidence="6">
    <location>
        <begin position="183"/>
        <end position="232"/>
    </location>
</feature>
<comment type="catalytic activity">
    <reaction evidence="1">
        <text>a 1,2-diacyl-sn-glycero-3-phosphate + H2O = a 1,2-diacyl-sn-glycerol + phosphate</text>
        <dbReference type="Rhea" id="RHEA:27429"/>
        <dbReference type="ChEBI" id="CHEBI:15377"/>
        <dbReference type="ChEBI" id="CHEBI:17815"/>
        <dbReference type="ChEBI" id="CHEBI:43474"/>
        <dbReference type="ChEBI" id="CHEBI:58608"/>
        <dbReference type="EC" id="3.1.3.4"/>
    </reaction>
    <physiologicalReaction direction="left-to-right" evidence="1">
        <dbReference type="Rhea" id="RHEA:27430"/>
    </physiologicalReaction>
</comment>
<gene>
    <name evidence="8" type="primary">LPIN1</name>
</gene>
<dbReference type="EMBL" id="ADFV01073251">
    <property type="status" value="NOT_ANNOTATED_CDS"/>
    <property type="molecule type" value="Genomic_DNA"/>
</dbReference>
<evidence type="ECO:0000313" key="9">
    <source>
        <dbReference type="Proteomes" id="UP000001073"/>
    </source>
</evidence>
<keyword evidence="9" id="KW-1185">Reference proteome</keyword>
<feature type="compositionally biased region" description="Polar residues" evidence="6">
    <location>
        <begin position="310"/>
        <end position="336"/>
    </location>
</feature>